<evidence type="ECO:0000256" key="2">
    <source>
        <dbReference type="SAM" id="SignalP"/>
    </source>
</evidence>
<keyword evidence="2" id="KW-0732">Signal</keyword>
<sequence length="330" mass="32805">MRITPSSSFILATLAISSSSSSLAAPTEHNALERSAYPSSSRINSALVAARGDTYSMEFGNADNRHDGTSQSIADVKMSTHDRRQLGALLDVLDGLPVVGGILNGLLNNVFDLLGLEKKGAATVESTLSAVTPDQLQKLVGLFSGAAQQIQNATGSVVSGNNHARSVAGDTLESASFSSSSTASNASYTTASSSFSMQPSATSVEAMGVPTVPSGVPELPVSPPVGKNGTAPASPQLPANPPNTPIPPGTPQPPVPAGAAPPSGPIPGNLPPMLAGFKAADVSTTSSASLEPCASVSSTMASASASCTSIMTASSSATMMSSSAASTSSA</sequence>
<feature type="compositionally biased region" description="Pro residues" evidence="1">
    <location>
        <begin position="238"/>
        <end position="256"/>
    </location>
</feature>
<reference evidence="3" key="1">
    <citation type="submission" date="2022-11" db="EMBL/GenBank/DDBJ databases">
        <title>Genome Sequence of Cubamyces cubensis.</title>
        <authorList>
            <person name="Buettner E."/>
        </authorList>
    </citation>
    <scope>NUCLEOTIDE SEQUENCE</scope>
    <source>
        <strain evidence="3">MPL-01</strain>
    </source>
</reference>
<dbReference type="AlphaFoldDB" id="A0AAD7U373"/>
<evidence type="ECO:0000256" key="1">
    <source>
        <dbReference type="SAM" id="MobiDB-lite"/>
    </source>
</evidence>
<accession>A0AAD7U373</accession>
<evidence type="ECO:0000313" key="4">
    <source>
        <dbReference type="Proteomes" id="UP001215151"/>
    </source>
</evidence>
<protein>
    <submittedName>
        <fullName evidence="3">Uncharacterized protein</fullName>
    </submittedName>
</protein>
<feature type="chain" id="PRO_5042046269" evidence="2">
    <location>
        <begin position="25"/>
        <end position="330"/>
    </location>
</feature>
<dbReference type="Proteomes" id="UP001215151">
    <property type="component" value="Unassembled WGS sequence"/>
</dbReference>
<dbReference type="EMBL" id="JAPEVG010000012">
    <property type="protein sequence ID" value="KAJ8496730.1"/>
    <property type="molecule type" value="Genomic_DNA"/>
</dbReference>
<feature type="signal peptide" evidence="2">
    <location>
        <begin position="1"/>
        <end position="24"/>
    </location>
</feature>
<evidence type="ECO:0000313" key="3">
    <source>
        <dbReference type="EMBL" id="KAJ8496730.1"/>
    </source>
</evidence>
<feature type="region of interest" description="Disordered" evidence="1">
    <location>
        <begin position="206"/>
        <end position="272"/>
    </location>
</feature>
<organism evidence="3 4">
    <name type="scientific">Trametes cubensis</name>
    <dbReference type="NCBI Taxonomy" id="1111947"/>
    <lineage>
        <taxon>Eukaryota</taxon>
        <taxon>Fungi</taxon>
        <taxon>Dikarya</taxon>
        <taxon>Basidiomycota</taxon>
        <taxon>Agaricomycotina</taxon>
        <taxon>Agaricomycetes</taxon>
        <taxon>Polyporales</taxon>
        <taxon>Polyporaceae</taxon>
        <taxon>Trametes</taxon>
    </lineage>
</organism>
<comment type="caution">
    <text evidence="3">The sequence shown here is derived from an EMBL/GenBank/DDBJ whole genome shotgun (WGS) entry which is preliminary data.</text>
</comment>
<gene>
    <name evidence="3" type="ORF">ONZ51_g935</name>
</gene>
<proteinExistence type="predicted"/>
<keyword evidence="4" id="KW-1185">Reference proteome</keyword>
<name>A0AAD7U373_9APHY</name>